<dbReference type="CDD" id="cd05007">
    <property type="entry name" value="SIS_Etherase"/>
    <property type="match status" value="1"/>
</dbReference>
<dbReference type="FunFam" id="1.10.8.1080:FF:000001">
    <property type="entry name" value="N-acetylmuramic acid 6-phosphate etherase"/>
    <property type="match status" value="1"/>
</dbReference>
<sequence length="304" mass="31585">MTDVQILSHLKTEASDARSANLSELAPLEFARLMNDFNREAVSAVESALPQIARAIEGIAARLKAGGRLFYLGAGTSGRLGVLDASECPPTFGVDADLVVGIMAGGDGALRNAAEGAEDDGPAAVRDLQARDLRAADAVVAISASGYAPYCRAALDYAREVGALAIALSCNENAPQSAHADIAIEAPTGAEILSGSTRLKAGTATKLILNMLSTGAMVQMGKVYKNLMVDVRATNAKLRDRSVRIVMQATGLERAAAQALLEEAGGIKTAIVMHEARCPREAAQRALEAADGFVARAIEVVARS</sequence>
<evidence type="ECO:0000256" key="12">
    <source>
        <dbReference type="HAMAP-Rule" id="MF_00068"/>
    </source>
</evidence>
<evidence type="ECO:0000313" key="14">
    <source>
        <dbReference type="EMBL" id="HIV29261.1"/>
    </source>
</evidence>
<evidence type="ECO:0000256" key="6">
    <source>
        <dbReference type="ARBA" id="ARBA00060672"/>
    </source>
</evidence>
<dbReference type="GO" id="GO:0009254">
    <property type="term" value="P:peptidoglycan turnover"/>
    <property type="evidence" value="ECO:0007669"/>
    <property type="project" value="TreeGrafter"/>
</dbReference>
<name>A0A9D1TE06_9FIRM</name>
<organism evidence="14 15">
    <name type="scientific">Candidatus Ornithocaccomicrobium faecavium</name>
    <dbReference type="NCBI Taxonomy" id="2840890"/>
    <lineage>
        <taxon>Bacteria</taxon>
        <taxon>Bacillati</taxon>
        <taxon>Bacillota</taxon>
        <taxon>Clostridia</taxon>
        <taxon>Candidatus Ornithocaccomicrobium</taxon>
    </lineage>
</organism>
<dbReference type="PROSITE" id="PS51464">
    <property type="entry name" value="SIS"/>
    <property type="match status" value="1"/>
</dbReference>
<reference evidence="14" key="2">
    <citation type="journal article" date="2021" name="PeerJ">
        <title>Extensive microbial diversity within the chicken gut microbiome revealed by metagenomics and culture.</title>
        <authorList>
            <person name="Gilroy R."/>
            <person name="Ravi A."/>
            <person name="Getino M."/>
            <person name="Pursley I."/>
            <person name="Horton D.L."/>
            <person name="Alikhan N.F."/>
            <person name="Baker D."/>
            <person name="Gharbi K."/>
            <person name="Hall N."/>
            <person name="Watson M."/>
            <person name="Adriaenssens E.M."/>
            <person name="Foster-Nyarko E."/>
            <person name="Jarju S."/>
            <person name="Secka A."/>
            <person name="Antonio M."/>
            <person name="Oren A."/>
            <person name="Chaudhuri R.R."/>
            <person name="La Ragione R."/>
            <person name="Hildebrand F."/>
            <person name="Pallen M.J."/>
        </authorList>
    </citation>
    <scope>NUCLEOTIDE SEQUENCE</scope>
    <source>
        <strain evidence="14">CHK183-6373</strain>
    </source>
</reference>
<accession>A0A9D1TE06</accession>
<evidence type="ECO:0000256" key="1">
    <source>
        <dbReference type="ARBA" id="ARBA00011738"/>
    </source>
</evidence>
<dbReference type="InterPro" id="IPR005486">
    <property type="entry name" value="Glucokinase_regulatory_CS"/>
</dbReference>
<dbReference type="NCBIfam" id="TIGR00274">
    <property type="entry name" value="N-acetylmuramic acid 6-phosphate etherase"/>
    <property type="match status" value="1"/>
</dbReference>
<evidence type="ECO:0000256" key="9">
    <source>
        <dbReference type="ARBA" id="ARBA00070061"/>
    </source>
</evidence>
<dbReference type="EC" id="4.2.1.126" evidence="8 12"/>
<comment type="similarity">
    <text evidence="7 12">Belongs to the GCKR-like family. MurNAc-6-P etherase subfamily.</text>
</comment>
<dbReference type="GO" id="GO:0097367">
    <property type="term" value="F:carbohydrate derivative binding"/>
    <property type="evidence" value="ECO:0007669"/>
    <property type="project" value="InterPro"/>
</dbReference>
<comment type="function">
    <text evidence="12">Specifically catalyzes the cleavage of the D-lactyl ether substituent of MurNAc 6-phosphate, producing GlcNAc 6-phosphate and D-lactate.</text>
</comment>
<evidence type="ECO:0000256" key="5">
    <source>
        <dbReference type="ARBA" id="ARBA00060595"/>
    </source>
</evidence>
<gene>
    <name evidence="12 14" type="primary">murQ</name>
    <name evidence="14" type="ORF">IAA64_14980</name>
</gene>
<reference evidence="14" key="1">
    <citation type="submission" date="2020-10" db="EMBL/GenBank/DDBJ databases">
        <authorList>
            <person name="Gilroy R."/>
        </authorList>
    </citation>
    <scope>NUCLEOTIDE SEQUENCE</scope>
    <source>
        <strain evidence="14">CHK183-6373</strain>
    </source>
</reference>
<dbReference type="GO" id="GO:0046348">
    <property type="term" value="P:amino sugar catabolic process"/>
    <property type="evidence" value="ECO:0007669"/>
    <property type="project" value="InterPro"/>
</dbReference>
<dbReference type="GO" id="GO:0016803">
    <property type="term" value="F:ether hydrolase activity"/>
    <property type="evidence" value="ECO:0007669"/>
    <property type="project" value="TreeGrafter"/>
</dbReference>
<evidence type="ECO:0000256" key="10">
    <source>
        <dbReference type="ARBA" id="ARBA00077905"/>
    </source>
</evidence>
<dbReference type="PANTHER" id="PTHR10088">
    <property type="entry name" value="GLUCOKINASE REGULATORY PROTEIN"/>
    <property type="match status" value="1"/>
</dbReference>
<comment type="catalytic activity">
    <reaction evidence="4 12">
        <text>N-acetyl-D-muramate 6-phosphate + H2O = N-acetyl-D-glucosamine 6-phosphate + (R)-lactate</text>
        <dbReference type="Rhea" id="RHEA:26410"/>
        <dbReference type="ChEBI" id="CHEBI:15377"/>
        <dbReference type="ChEBI" id="CHEBI:16004"/>
        <dbReference type="ChEBI" id="CHEBI:57513"/>
        <dbReference type="ChEBI" id="CHEBI:58722"/>
        <dbReference type="EC" id="4.2.1.126"/>
    </reaction>
</comment>
<evidence type="ECO:0000256" key="8">
    <source>
        <dbReference type="ARBA" id="ARBA00067056"/>
    </source>
</evidence>
<dbReference type="PANTHER" id="PTHR10088:SF4">
    <property type="entry name" value="GLUCOKINASE REGULATORY PROTEIN"/>
    <property type="match status" value="1"/>
</dbReference>
<comment type="pathway">
    <text evidence="6">Cell wall biogenesis.</text>
</comment>
<dbReference type="NCBIfam" id="NF003915">
    <property type="entry name" value="PRK05441.1"/>
    <property type="match status" value="1"/>
</dbReference>
<feature type="domain" description="SIS" evidence="13">
    <location>
        <begin position="59"/>
        <end position="222"/>
    </location>
</feature>
<dbReference type="Pfam" id="PF22645">
    <property type="entry name" value="GKRP_SIS_N"/>
    <property type="match status" value="1"/>
</dbReference>
<evidence type="ECO:0000256" key="7">
    <source>
        <dbReference type="ARBA" id="ARBA00061234"/>
    </source>
</evidence>
<feature type="active site" description="Proton donor" evidence="12">
    <location>
        <position position="87"/>
    </location>
</feature>
<dbReference type="NCBIfam" id="NF009222">
    <property type="entry name" value="PRK12570.1"/>
    <property type="match status" value="1"/>
</dbReference>
<evidence type="ECO:0000313" key="15">
    <source>
        <dbReference type="Proteomes" id="UP000886884"/>
    </source>
</evidence>
<evidence type="ECO:0000256" key="2">
    <source>
        <dbReference type="ARBA" id="ARBA00023239"/>
    </source>
</evidence>
<keyword evidence="2 12" id="KW-0456">Lyase</keyword>
<evidence type="ECO:0000259" key="13">
    <source>
        <dbReference type="PROSITE" id="PS51464"/>
    </source>
</evidence>
<comment type="caution">
    <text evidence="14">The sequence shown here is derived from an EMBL/GenBank/DDBJ whole genome shotgun (WGS) entry which is preliminary data.</text>
</comment>
<keyword evidence="3 12" id="KW-0119">Carbohydrate metabolism</keyword>
<comment type="pathway">
    <text evidence="12">Amino-sugar metabolism; N-acetylmuramate degradation.</text>
</comment>
<evidence type="ECO:0000256" key="11">
    <source>
        <dbReference type="ARBA" id="ARBA00084049"/>
    </source>
</evidence>
<dbReference type="SUPFAM" id="SSF53697">
    <property type="entry name" value="SIS domain"/>
    <property type="match status" value="1"/>
</dbReference>
<comment type="pathway">
    <text evidence="5">Amino-sugar metabolism; 1,6-anhydro-N-acetylmuramate degradation.</text>
</comment>
<dbReference type="EMBL" id="DVOT01000264">
    <property type="protein sequence ID" value="HIV29261.1"/>
    <property type="molecule type" value="Genomic_DNA"/>
</dbReference>
<dbReference type="Gene3D" id="1.10.8.1080">
    <property type="match status" value="1"/>
</dbReference>
<evidence type="ECO:0000256" key="4">
    <source>
        <dbReference type="ARBA" id="ARBA00051747"/>
    </source>
</evidence>
<dbReference type="InterPro" id="IPR001347">
    <property type="entry name" value="SIS_dom"/>
</dbReference>
<protein>
    <recommendedName>
        <fullName evidence="9 12">N-acetylmuramic acid 6-phosphate etherase</fullName>
        <shortName evidence="12">MurNAc-6-P etherase</shortName>
        <ecNumber evidence="8 12">4.2.1.126</ecNumber>
    </recommendedName>
    <alternativeName>
        <fullName evidence="11 12">N-acetylmuramic acid 6-phosphate hydrolase</fullName>
    </alternativeName>
    <alternativeName>
        <fullName evidence="10 12">N-acetylmuramic acid 6-phosphate lyase</fullName>
    </alternativeName>
</protein>
<comment type="subunit">
    <text evidence="1 12">Homodimer.</text>
</comment>
<dbReference type="GO" id="GO:0016835">
    <property type="term" value="F:carbon-oxygen lyase activity"/>
    <property type="evidence" value="ECO:0007669"/>
    <property type="project" value="UniProtKB-UniRule"/>
</dbReference>
<dbReference type="Proteomes" id="UP000886884">
    <property type="component" value="Unassembled WGS sequence"/>
</dbReference>
<dbReference type="HAMAP" id="MF_00068">
    <property type="entry name" value="MurQ"/>
    <property type="match status" value="1"/>
</dbReference>
<dbReference type="PROSITE" id="PS01272">
    <property type="entry name" value="GCKR"/>
    <property type="match status" value="1"/>
</dbReference>
<dbReference type="InterPro" id="IPR040190">
    <property type="entry name" value="MURQ/GCKR"/>
</dbReference>
<dbReference type="InterPro" id="IPR046348">
    <property type="entry name" value="SIS_dom_sf"/>
</dbReference>
<dbReference type="InterPro" id="IPR005488">
    <property type="entry name" value="Etherase_MurQ"/>
</dbReference>
<feature type="active site" evidence="12">
    <location>
        <position position="118"/>
    </location>
</feature>
<dbReference type="AlphaFoldDB" id="A0A9D1TE06"/>
<comment type="miscellaneous">
    <text evidence="12">A lyase-type mechanism (elimination/hydration) is suggested for the cleavage of the lactyl ether bond of MurNAc 6-phosphate, with the formation of an alpha,beta-unsaturated aldehyde intermediate with (E)-stereochemistry, followed by the syn addition of water to give product.</text>
</comment>
<dbReference type="Gene3D" id="3.40.50.10490">
    <property type="entry name" value="Glucose-6-phosphate isomerase like protein, domain 1"/>
    <property type="match status" value="2"/>
</dbReference>
<proteinExistence type="inferred from homology"/>
<evidence type="ECO:0000256" key="3">
    <source>
        <dbReference type="ARBA" id="ARBA00023277"/>
    </source>
</evidence>
<dbReference type="FunFam" id="3.40.50.10490:FF:000014">
    <property type="entry name" value="N-acetylmuramic acid 6-phosphate etherase"/>
    <property type="match status" value="1"/>
</dbReference>